<proteinExistence type="predicted"/>
<accession>A0A5B7HSY0</accession>
<sequence length="13" mass="1421">MGRGWAGGSGLWW</sequence>
<dbReference type="EMBL" id="VSRR010041401">
    <property type="protein sequence ID" value="MPC75560.1"/>
    <property type="molecule type" value="Genomic_DNA"/>
</dbReference>
<evidence type="ECO:0000313" key="1">
    <source>
        <dbReference type="EMBL" id="MPC75560.1"/>
    </source>
</evidence>
<protein>
    <submittedName>
        <fullName evidence="1">Uncharacterized protein</fullName>
    </submittedName>
</protein>
<comment type="caution">
    <text evidence="1">The sequence shown here is derived from an EMBL/GenBank/DDBJ whole genome shotgun (WGS) entry which is preliminary data.</text>
</comment>
<dbReference type="Proteomes" id="UP000324222">
    <property type="component" value="Unassembled WGS sequence"/>
</dbReference>
<keyword evidence="2" id="KW-1185">Reference proteome</keyword>
<reference evidence="1 2" key="1">
    <citation type="submission" date="2019-05" db="EMBL/GenBank/DDBJ databases">
        <title>Another draft genome of Portunus trituberculatus and its Hox gene families provides insights of decapod evolution.</title>
        <authorList>
            <person name="Jeong J.-H."/>
            <person name="Song I."/>
            <person name="Kim S."/>
            <person name="Choi T."/>
            <person name="Kim D."/>
            <person name="Ryu S."/>
            <person name="Kim W."/>
        </authorList>
    </citation>
    <scope>NUCLEOTIDE SEQUENCE [LARGE SCALE GENOMIC DNA]</scope>
    <source>
        <tissue evidence="1">Muscle</tissue>
    </source>
</reference>
<gene>
    <name evidence="1" type="ORF">E2C01_069950</name>
</gene>
<evidence type="ECO:0000313" key="2">
    <source>
        <dbReference type="Proteomes" id="UP000324222"/>
    </source>
</evidence>
<name>A0A5B7HSY0_PORTR</name>
<organism evidence="1 2">
    <name type="scientific">Portunus trituberculatus</name>
    <name type="common">Swimming crab</name>
    <name type="synonym">Neptunus trituberculatus</name>
    <dbReference type="NCBI Taxonomy" id="210409"/>
    <lineage>
        <taxon>Eukaryota</taxon>
        <taxon>Metazoa</taxon>
        <taxon>Ecdysozoa</taxon>
        <taxon>Arthropoda</taxon>
        <taxon>Crustacea</taxon>
        <taxon>Multicrustacea</taxon>
        <taxon>Malacostraca</taxon>
        <taxon>Eumalacostraca</taxon>
        <taxon>Eucarida</taxon>
        <taxon>Decapoda</taxon>
        <taxon>Pleocyemata</taxon>
        <taxon>Brachyura</taxon>
        <taxon>Eubrachyura</taxon>
        <taxon>Portunoidea</taxon>
        <taxon>Portunidae</taxon>
        <taxon>Portuninae</taxon>
        <taxon>Portunus</taxon>
    </lineage>
</organism>